<dbReference type="PANTHER" id="PTHR11070">
    <property type="entry name" value="UVRD / RECB / PCRA DNA HELICASE FAMILY MEMBER"/>
    <property type="match status" value="1"/>
</dbReference>
<dbReference type="InterPro" id="IPR000212">
    <property type="entry name" value="DNA_helicase_UvrD/REP"/>
</dbReference>
<dbReference type="GO" id="GO:0033202">
    <property type="term" value="C:DNA helicase complex"/>
    <property type="evidence" value="ECO:0007669"/>
    <property type="project" value="TreeGrafter"/>
</dbReference>
<dbReference type="CDD" id="cd17932">
    <property type="entry name" value="DEXQc_UvrD"/>
    <property type="match status" value="1"/>
</dbReference>
<dbReference type="Proteomes" id="UP000380867">
    <property type="component" value="Unassembled WGS sequence"/>
</dbReference>
<comment type="similarity">
    <text evidence="1">Belongs to the helicase family. UvrD subfamily.</text>
</comment>
<dbReference type="EC" id="5.6.2.4" evidence="13"/>
<dbReference type="GO" id="GO:0005524">
    <property type="term" value="F:ATP binding"/>
    <property type="evidence" value="ECO:0007669"/>
    <property type="project" value="UniProtKB-UniRule"/>
</dbReference>
<dbReference type="GO" id="GO:0043138">
    <property type="term" value="F:3'-5' DNA helicase activity"/>
    <property type="evidence" value="ECO:0007669"/>
    <property type="project" value="UniProtKB-EC"/>
</dbReference>
<dbReference type="Gene3D" id="1.10.10.160">
    <property type="match status" value="1"/>
</dbReference>
<dbReference type="InterPro" id="IPR013986">
    <property type="entry name" value="DExx_box_DNA_helicase_dom_sf"/>
</dbReference>
<evidence type="ECO:0000256" key="10">
    <source>
        <dbReference type="ARBA" id="ARBA00023204"/>
    </source>
</evidence>
<evidence type="ECO:0000256" key="3">
    <source>
        <dbReference type="ARBA" id="ARBA00022741"/>
    </source>
</evidence>
<evidence type="ECO:0000256" key="8">
    <source>
        <dbReference type="ARBA" id="ARBA00022840"/>
    </source>
</evidence>
<evidence type="ECO:0000256" key="1">
    <source>
        <dbReference type="ARBA" id="ARBA00009922"/>
    </source>
</evidence>
<comment type="catalytic activity">
    <reaction evidence="12">
        <text>Couples ATP hydrolysis with the unwinding of duplex DNA by translocating in the 3'-5' direction.</text>
        <dbReference type="EC" id="5.6.2.4"/>
    </reaction>
</comment>
<dbReference type="GO" id="GO:0003677">
    <property type="term" value="F:DNA binding"/>
    <property type="evidence" value="ECO:0007669"/>
    <property type="project" value="UniProtKB-KW"/>
</dbReference>
<evidence type="ECO:0000256" key="7">
    <source>
        <dbReference type="ARBA" id="ARBA00022839"/>
    </source>
</evidence>
<evidence type="ECO:0000256" key="9">
    <source>
        <dbReference type="ARBA" id="ARBA00023125"/>
    </source>
</evidence>
<keyword evidence="5 15" id="KW-0378">Hydrolase</keyword>
<dbReference type="GO" id="GO:0000725">
    <property type="term" value="P:recombinational repair"/>
    <property type="evidence" value="ECO:0007669"/>
    <property type="project" value="TreeGrafter"/>
</dbReference>
<evidence type="ECO:0000256" key="13">
    <source>
        <dbReference type="ARBA" id="ARBA00034808"/>
    </source>
</evidence>
<evidence type="ECO:0000256" key="2">
    <source>
        <dbReference type="ARBA" id="ARBA00022722"/>
    </source>
</evidence>
<dbReference type="RefSeq" id="WP_149689038.1">
    <property type="nucleotide sequence ID" value="NZ_SDPQ02000002.1"/>
</dbReference>
<keyword evidence="6 15" id="KW-0347">Helicase</keyword>
<dbReference type="InterPro" id="IPR038726">
    <property type="entry name" value="PDDEXK_AddAB-type"/>
</dbReference>
<keyword evidence="11" id="KW-0413">Isomerase</keyword>
<dbReference type="AlphaFoldDB" id="A0A5M4FEG5"/>
<comment type="catalytic activity">
    <reaction evidence="14">
        <text>ATP + H2O = ADP + phosphate + H(+)</text>
        <dbReference type="Rhea" id="RHEA:13065"/>
        <dbReference type="ChEBI" id="CHEBI:15377"/>
        <dbReference type="ChEBI" id="CHEBI:15378"/>
        <dbReference type="ChEBI" id="CHEBI:30616"/>
        <dbReference type="ChEBI" id="CHEBI:43474"/>
        <dbReference type="ChEBI" id="CHEBI:456216"/>
        <dbReference type="EC" id="5.6.2.4"/>
    </reaction>
</comment>
<evidence type="ECO:0000256" key="12">
    <source>
        <dbReference type="ARBA" id="ARBA00034617"/>
    </source>
</evidence>
<dbReference type="GO" id="GO:0004527">
    <property type="term" value="F:exonuclease activity"/>
    <property type="evidence" value="ECO:0007669"/>
    <property type="project" value="UniProtKB-KW"/>
</dbReference>
<dbReference type="InterPro" id="IPR011335">
    <property type="entry name" value="Restrct_endonuc-II-like"/>
</dbReference>
<dbReference type="InterPro" id="IPR014017">
    <property type="entry name" value="DNA_helicase_UvrD-like_C"/>
</dbReference>
<gene>
    <name evidence="18" type="ORF">ESP70_009490</name>
</gene>
<evidence type="ECO:0000256" key="4">
    <source>
        <dbReference type="ARBA" id="ARBA00022763"/>
    </source>
</evidence>
<name>A0A5M4FEG5_9ACTN</name>
<feature type="domain" description="UvrD-like helicase C-terminal" evidence="17">
    <location>
        <begin position="337"/>
        <end position="640"/>
    </location>
</feature>
<sequence>MTGLVRDEAHLRELLGIDFTGPQMAAITAGLDRPSAIIAGAGSGKTTVMAARVVWLVGHEGIAPERILGLTFTNKAAAELGQRIRASIDLLGVDHELLGWGDPTASTYHAFAGSLIAEHGLRLGIEPDLRVVTDATRFQRAARAIESYSGPLAHVTTHVPTLIGQVMALDAELSEHLVDTGDLRDFDRTIIARHDPAAKLVAVVRDAAGTARTRTDLSRLVDAYRELKSADGVIDFSDQMAWGARLAAVPEVQSAMREAYDVVLLDEYQDTSVAQRDLLIALFTGLPVTAVGDPAQGIYGWRGAATGNLEEFLDDFPAGDQTRGRLFSLTETRRCAPTVIDAANDIAAEFYLTSKVVEPLTSAKPPSGRVDVALHHTVDEEIEAMVAEVARTHAAGVPLRRIAILVRVARENGAIVSALRRAGIPFEIVGLKGLLDQPEVVDVLSLLEVVDDVTANPAMLRLLTGARYNIGPRDLALLGRRARQLTGSRTSNDRASLAEELAHAVEGTDPTEIVALADALEDLGDLPYSDEARRRFTELSGLITGIRRHSSEPLIELARRAVRALDLDIELDAGQVTGGADNLALFFDAVAAYGEADRFASLSGLIAYLDAEDFHNEGMEVSTPSESESIKLLTIHRAKGLEWHTVFVPLVSGTVFPPNRGRDKWVSTAKVLPGPLRGDAASLPEMVDWTPSGKKSYDIEMRAEADMEERRLAYVAYTRAEERLVVSGHHWGRTQQKPLGPSEYLEQTRRWLADRGVEPLVWAEAPADDETNPHLVQVDGVPWPVHPAPLAGRRALAERVHAHLEGDADQPGEIADPLVAARLDELDADVELLTTEAAAMAAEQRRVELPATVSTTSMLGLANDEQAFVRQLARPMPRRPSPAARFGTRFHAWVEAHYGQQVLLDPSELPGQGDADLSSDAELDDAIEKFRQGPYGDREPYAIEAPFSIVLGGQQVIGRIDAVFQTPDGFEVVDWKTNKQATADELQLAIYRLAWAELHGVDLARVDAVFYYVRLGEVKRFDDLPDRIELEKRLGLA</sequence>
<evidence type="ECO:0000256" key="15">
    <source>
        <dbReference type="PROSITE-ProRule" id="PRU00560"/>
    </source>
</evidence>
<evidence type="ECO:0000313" key="19">
    <source>
        <dbReference type="Proteomes" id="UP000380867"/>
    </source>
</evidence>
<dbReference type="PANTHER" id="PTHR11070:SF55">
    <property type="entry name" value="DNA 3'-5' HELICASE"/>
    <property type="match status" value="1"/>
</dbReference>
<evidence type="ECO:0000259" key="16">
    <source>
        <dbReference type="PROSITE" id="PS51198"/>
    </source>
</evidence>
<evidence type="ECO:0000256" key="6">
    <source>
        <dbReference type="ARBA" id="ARBA00022806"/>
    </source>
</evidence>
<dbReference type="SUPFAM" id="SSF52980">
    <property type="entry name" value="Restriction endonuclease-like"/>
    <property type="match status" value="1"/>
</dbReference>
<dbReference type="EMBL" id="SDPQ02000002">
    <property type="protein sequence ID" value="KAA1397590.1"/>
    <property type="molecule type" value="Genomic_DNA"/>
</dbReference>
<accession>A0A5M4FEG5</accession>
<dbReference type="Gene3D" id="3.40.50.300">
    <property type="entry name" value="P-loop containing nucleotide triphosphate hydrolases"/>
    <property type="match status" value="3"/>
</dbReference>
<keyword evidence="7" id="KW-0269">Exonuclease</keyword>
<dbReference type="PROSITE" id="PS51217">
    <property type="entry name" value="UVRD_HELICASE_CTER"/>
    <property type="match status" value="1"/>
</dbReference>
<dbReference type="InterPro" id="IPR011604">
    <property type="entry name" value="PDDEXK-like_dom_sf"/>
</dbReference>
<evidence type="ECO:0000256" key="14">
    <source>
        <dbReference type="ARBA" id="ARBA00048988"/>
    </source>
</evidence>
<keyword evidence="2" id="KW-0540">Nuclease</keyword>
<protein>
    <recommendedName>
        <fullName evidence="13">DNA 3'-5' helicase</fullName>
        <ecNumber evidence="13">5.6.2.4</ecNumber>
    </recommendedName>
</protein>
<evidence type="ECO:0000256" key="5">
    <source>
        <dbReference type="ARBA" id="ARBA00022801"/>
    </source>
</evidence>
<comment type="caution">
    <text evidence="18">The sequence shown here is derived from an EMBL/GenBank/DDBJ whole genome shotgun (WGS) entry which is preliminary data.</text>
</comment>
<keyword evidence="4" id="KW-0227">DNA damage</keyword>
<dbReference type="OrthoDB" id="9806690at2"/>
<dbReference type="PROSITE" id="PS51198">
    <property type="entry name" value="UVRD_HELICASE_ATP_BIND"/>
    <property type="match status" value="1"/>
</dbReference>
<keyword evidence="10" id="KW-0234">DNA repair</keyword>
<feature type="domain" description="UvrD-like helicase ATP-binding" evidence="16">
    <location>
        <begin position="18"/>
        <end position="336"/>
    </location>
</feature>
<feature type="binding site" evidence="15">
    <location>
        <begin position="39"/>
        <end position="46"/>
    </location>
    <ligand>
        <name>ATP</name>
        <dbReference type="ChEBI" id="CHEBI:30616"/>
    </ligand>
</feature>
<dbReference type="Pfam" id="PF12705">
    <property type="entry name" value="PDDEXK_1"/>
    <property type="match status" value="1"/>
</dbReference>
<dbReference type="Gene3D" id="3.90.320.10">
    <property type="match status" value="1"/>
</dbReference>
<proteinExistence type="inferred from homology"/>
<dbReference type="InterPro" id="IPR027417">
    <property type="entry name" value="P-loop_NTPase"/>
</dbReference>
<dbReference type="Gene3D" id="1.10.486.10">
    <property type="entry name" value="PCRA, domain 4"/>
    <property type="match status" value="1"/>
</dbReference>
<keyword evidence="19" id="KW-1185">Reference proteome</keyword>
<dbReference type="Pfam" id="PF13361">
    <property type="entry name" value="UvrD_C"/>
    <property type="match status" value="1"/>
</dbReference>
<keyword evidence="9" id="KW-0238">DNA-binding</keyword>
<organism evidence="18 19">
    <name type="scientific">Aeromicrobium ginsengisoli</name>
    <dbReference type="NCBI Taxonomy" id="363867"/>
    <lineage>
        <taxon>Bacteria</taxon>
        <taxon>Bacillati</taxon>
        <taxon>Actinomycetota</taxon>
        <taxon>Actinomycetes</taxon>
        <taxon>Propionibacteriales</taxon>
        <taxon>Nocardioidaceae</taxon>
        <taxon>Aeromicrobium</taxon>
    </lineage>
</organism>
<dbReference type="Pfam" id="PF00580">
    <property type="entry name" value="UvrD-helicase"/>
    <property type="match status" value="1"/>
</dbReference>
<dbReference type="GO" id="GO:0005829">
    <property type="term" value="C:cytosol"/>
    <property type="evidence" value="ECO:0007669"/>
    <property type="project" value="TreeGrafter"/>
</dbReference>
<evidence type="ECO:0000313" key="18">
    <source>
        <dbReference type="EMBL" id="KAA1397590.1"/>
    </source>
</evidence>
<dbReference type="SUPFAM" id="SSF52540">
    <property type="entry name" value="P-loop containing nucleoside triphosphate hydrolases"/>
    <property type="match status" value="1"/>
</dbReference>
<reference evidence="18" key="1">
    <citation type="submission" date="2019-09" db="EMBL/GenBank/DDBJ databases">
        <authorList>
            <person name="Li J."/>
        </authorList>
    </citation>
    <scope>NUCLEOTIDE SEQUENCE [LARGE SCALE GENOMIC DNA]</scope>
    <source>
        <strain evidence="18">JCM 14732</strain>
    </source>
</reference>
<keyword evidence="3 15" id="KW-0547">Nucleotide-binding</keyword>
<evidence type="ECO:0000259" key="17">
    <source>
        <dbReference type="PROSITE" id="PS51217"/>
    </source>
</evidence>
<keyword evidence="8 15" id="KW-0067">ATP-binding</keyword>
<dbReference type="InterPro" id="IPR014016">
    <property type="entry name" value="UvrD-like_ATP-bd"/>
</dbReference>
<evidence type="ECO:0000256" key="11">
    <source>
        <dbReference type="ARBA" id="ARBA00023235"/>
    </source>
</evidence>